<dbReference type="SUPFAM" id="SSF52540">
    <property type="entry name" value="P-loop containing nucleoside triphosphate hydrolases"/>
    <property type="match status" value="1"/>
</dbReference>
<evidence type="ECO:0000256" key="2">
    <source>
        <dbReference type="ARBA" id="ARBA00022692"/>
    </source>
</evidence>
<proteinExistence type="predicted"/>
<comment type="caution">
    <text evidence="10">The sequence shown here is derived from an EMBL/GenBank/DDBJ whole genome shotgun (WGS) entry which is preliminary data.</text>
</comment>
<evidence type="ECO:0000313" key="11">
    <source>
        <dbReference type="Proteomes" id="UP001595547"/>
    </source>
</evidence>
<dbReference type="PROSITE" id="PS50929">
    <property type="entry name" value="ABC_TM1F"/>
    <property type="match status" value="1"/>
</dbReference>
<feature type="transmembrane region" description="Helical" evidence="7">
    <location>
        <begin position="21"/>
        <end position="45"/>
    </location>
</feature>
<dbReference type="InterPro" id="IPR003593">
    <property type="entry name" value="AAA+_ATPase"/>
</dbReference>
<comment type="subcellular location">
    <subcellularLocation>
        <location evidence="1">Cell membrane</location>
        <topology evidence="1">Multi-pass membrane protein</topology>
    </subcellularLocation>
</comment>
<evidence type="ECO:0000256" key="1">
    <source>
        <dbReference type="ARBA" id="ARBA00004651"/>
    </source>
</evidence>
<name>A0ABV7ITB4_9RHOB</name>
<evidence type="ECO:0000256" key="6">
    <source>
        <dbReference type="ARBA" id="ARBA00023136"/>
    </source>
</evidence>
<dbReference type="InterPro" id="IPR017871">
    <property type="entry name" value="ABC_transporter-like_CS"/>
</dbReference>
<dbReference type="Proteomes" id="UP001595547">
    <property type="component" value="Unassembled WGS sequence"/>
</dbReference>
<dbReference type="PROSITE" id="PS00211">
    <property type="entry name" value="ABC_TRANSPORTER_1"/>
    <property type="match status" value="1"/>
</dbReference>
<evidence type="ECO:0000256" key="3">
    <source>
        <dbReference type="ARBA" id="ARBA00022741"/>
    </source>
</evidence>
<feature type="transmembrane region" description="Helical" evidence="7">
    <location>
        <begin position="60"/>
        <end position="82"/>
    </location>
</feature>
<dbReference type="InterPro" id="IPR027417">
    <property type="entry name" value="P-loop_NTPase"/>
</dbReference>
<evidence type="ECO:0000256" key="5">
    <source>
        <dbReference type="ARBA" id="ARBA00022989"/>
    </source>
</evidence>
<keyword evidence="11" id="KW-1185">Reference proteome</keyword>
<keyword evidence="3" id="KW-0547">Nucleotide-binding</keyword>
<reference evidence="11" key="1">
    <citation type="journal article" date="2019" name="Int. J. Syst. Evol. Microbiol.">
        <title>The Global Catalogue of Microorganisms (GCM) 10K type strain sequencing project: providing services to taxonomists for standard genome sequencing and annotation.</title>
        <authorList>
            <consortium name="The Broad Institute Genomics Platform"/>
            <consortium name="The Broad Institute Genome Sequencing Center for Infectious Disease"/>
            <person name="Wu L."/>
            <person name="Ma J."/>
        </authorList>
    </citation>
    <scope>NUCLEOTIDE SEQUENCE [LARGE SCALE GENOMIC DNA]</scope>
    <source>
        <strain evidence="11">KCTC 52039</strain>
    </source>
</reference>
<dbReference type="InterPro" id="IPR011527">
    <property type="entry name" value="ABC1_TM_dom"/>
</dbReference>
<gene>
    <name evidence="10" type="ORF">ACFOGH_01990</name>
</gene>
<keyword evidence="5 7" id="KW-1133">Transmembrane helix</keyword>
<dbReference type="InterPro" id="IPR039421">
    <property type="entry name" value="Type_1_exporter"/>
</dbReference>
<keyword evidence="4 10" id="KW-0067">ATP-binding</keyword>
<dbReference type="Pfam" id="PF00664">
    <property type="entry name" value="ABC_membrane"/>
    <property type="match status" value="1"/>
</dbReference>
<dbReference type="EMBL" id="JBHRTO010000001">
    <property type="protein sequence ID" value="MFC3179746.1"/>
    <property type="molecule type" value="Genomic_DNA"/>
</dbReference>
<feature type="transmembrane region" description="Helical" evidence="7">
    <location>
        <begin position="242"/>
        <end position="267"/>
    </location>
</feature>
<evidence type="ECO:0000256" key="4">
    <source>
        <dbReference type="ARBA" id="ARBA00022840"/>
    </source>
</evidence>
<dbReference type="PANTHER" id="PTHR43394">
    <property type="entry name" value="ATP-DEPENDENT PERMEASE MDL1, MITOCHONDRIAL"/>
    <property type="match status" value="1"/>
</dbReference>
<dbReference type="Pfam" id="PF00005">
    <property type="entry name" value="ABC_tran"/>
    <property type="match status" value="1"/>
</dbReference>
<keyword evidence="2 7" id="KW-0812">Transmembrane</keyword>
<evidence type="ECO:0000259" key="9">
    <source>
        <dbReference type="PROSITE" id="PS50929"/>
    </source>
</evidence>
<feature type="domain" description="ABC transporter" evidence="8">
    <location>
        <begin position="342"/>
        <end position="574"/>
    </location>
</feature>
<dbReference type="SMART" id="SM00382">
    <property type="entry name" value="AAA"/>
    <property type="match status" value="1"/>
</dbReference>
<feature type="domain" description="ABC transmembrane type-1" evidence="9">
    <location>
        <begin position="25"/>
        <end position="306"/>
    </location>
</feature>
<dbReference type="PROSITE" id="PS50893">
    <property type="entry name" value="ABC_TRANSPORTER_2"/>
    <property type="match status" value="1"/>
</dbReference>
<dbReference type="SUPFAM" id="SSF90123">
    <property type="entry name" value="ABC transporter transmembrane region"/>
    <property type="match status" value="1"/>
</dbReference>
<dbReference type="RefSeq" id="WP_380071376.1">
    <property type="nucleotide sequence ID" value="NZ_JBHRTO010000001.1"/>
</dbReference>
<dbReference type="PANTHER" id="PTHR43394:SF1">
    <property type="entry name" value="ATP-BINDING CASSETTE SUB-FAMILY B MEMBER 10, MITOCHONDRIAL"/>
    <property type="match status" value="1"/>
</dbReference>
<evidence type="ECO:0000256" key="7">
    <source>
        <dbReference type="SAM" id="Phobius"/>
    </source>
</evidence>
<sequence>MTQPNPSLLRRFWASYIRQHTWGILLCLLLMIVEGSALGGLSYLLKPLFDVVFTPGGEAALYGVGFAIFGLFAARAFTVVVSRTLIWSISQRVAAAMQSDLLRHILTLDAPFFQINPPGVLIERVQGDTGAVQGIWSALVTGIGRDLLGLVTLLAVAISIDLRWTLAALIGAPLLILPAAILQRYVRRKSNELRDQAGQRATRLDEIFHGINAVKLNRMEDYQTGRFRSVLKTIRRAEVRSVFARSLMPGMIDLVTGLGFFAVLLMAGDEISSGQRTTGDFMSFFTAMSLTFQPLRRLGEMSGTWQVASASLERIYALLDARPATPRPSTSATLPAPGAPEIRFDNVSFAHGDQPVLHALSFTAEAGKTTALVGASGAGKSTVFHLLTGLLEPASGEIWLGGVAASTLSLADQRALFATVTQDSALFDETLVENIALGRELNADALEAALRAAHVADFLAAMARGLQTPVGPRGSALSGGQRQRVAIARALVQDAPVLLLDEATSALDAQSEAIVAEALALGSQGRTTLVIAHRLATVRGADKIVVMDHGRVAETGTHDQLLAQGGLYAGLYRLQFKD</sequence>
<dbReference type="InterPro" id="IPR036640">
    <property type="entry name" value="ABC1_TM_sf"/>
</dbReference>
<dbReference type="GO" id="GO:0005524">
    <property type="term" value="F:ATP binding"/>
    <property type="evidence" value="ECO:0007669"/>
    <property type="project" value="UniProtKB-KW"/>
</dbReference>
<protein>
    <submittedName>
        <fullName evidence="10">ABC transporter ATP-binding protein</fullName>
    </submittedName>
</protein>
<feature type="transmembrane region" description="Helical" evidence="7">
    <location>
        <begin position="134"/>
        <end position="158"/>
    </location>
</feature>
<evidence type="ECO:0000313" key="10">
    <source>
        <dbReference type="EMBL" id="MFC3179746.1"/>
    </source>
</evidence>
<feature type="transmembrane region" description="Helical" evidence="7">
    <location>
        <begin position="164"/>
        <end position="182"/>
    </location>
</feature>
<dbReference type="Gene3D" id="3.40.50.300">
    <property type="entry name" value="P-loop containing nucleotide triphosphate hydrolases"/>
    <property type="match status" value="1"/>
</dbReference>
<organism evidence="10 11">
    <name type="scientific">Cypionkella sinensis</name>
    <dbReference type="NCBI Taxonomy" id="1756043"/>
    <lineage>
        <taxon>Bacteria</taxon>
        <taxon>Pseudomonadati</taxon>
        <taxon>Pseudomonadota</taxon>
        <taxon>Alphaproteobacteria</taxon>
        <taxon>Rhodobacterales</taxon>
        <taxon>Paracoccaceae</taxon>
        <taxon>Cypionkella</taxon>
    </lineage>
</organism>
<dbReference type="InterPro" id="IPR003439">
    <property type="entry name" value="ABC_transporter-like_ATP-bd"/>
</dbReference>
<dbReference type="Gene3D" id="1.20.1560.10">
    <property type="entry name" value="ABC transporter type 1, transmembrane domain"/>
    <property type="match status" value="1"/>
</dbReference>
<dbReference type="CDD" id="cd18552">
    <property type="entry name" value="ABC_6TM_MsbA_like"/>
    <property type="match status" value="1"/>
</dbReference>
<accession>A0ABV7ITB4</accession>
<evidence type="ECO:0000259" key="8">
    <source>
        <dbReference type="PROSITE" id="PS50893"/>
    </source>
</evidence>
<keyword evidence="6 7" id="KW-0472">Membrane</keyword>